<dbReference type="RefSeq" id="WP_119053354.1">
    <property type="nucleotide sequence ID" value="NZ_CP032157.1"/>
</dbReference>
<evidence type="ECO:0000313" key="6">
    <source>
        <dbReference type="EMBL" id="AXY77478.1"/>
    </source>
</evidence>
<feature type="transmembrane region" description="Helical" evidence="5">
    <location>
        <begin position="146"/>
        <end position="167"/>
    </location>
</feature>
<feature type="transmembrane region" description="Helical" evidence="5">
    <location>
        <begin position="361"/>
        <end position="379"/>
    </location>
</feature>
<reference evidence="6 7" key="1">
    <citation type="submission" date="2018-09" db="EMBL/GenBank/DDBJ databases">
        <title>Genome sequencing of strain 6GH32-13.</title>
        <authorList>
            <person name="Weon H.-Y."/>
            <person name="Heo J."/>
            <person name="Kwon S.-W."/>
        </authorList>
    </citation>
    <scope>NUCLEOTIDE SEQUENCE [LARGE SCALE GENOMIC DNA]</scope>
    <source>
        <strain evidence="6 7">5GH32-13</strain>
    </source>
</reference>
<comment type="subcellular location">
    <subcellularLocation>
        <location evidence="1">Membrane</location>
        <topology evidence="1">Multi-pass membrane protein</topology>
    </subcellularLocation>
</comment>
<dbReference type="OrthoDB" id="9815702at2"/>
<dbReference type="InterPro" id="IPR002797">
    <property type="entry name" value="Polysacc_synth"/>
</dbReference>
<dbReference type="InterPro" id="IPR052556">
    <property type="entry name" value="PolySynth_Transporter"/>
</dbReference>
<feature type="transmembrane region" description="Helical" evidence="5">
    <location>
        <begin position="12"/>
        <end position="36"/>
    </location>
</feature>
<dbReference type="PANTHER" id="PTHR43424:SF1">
    <property type="entry name" value="LOCUS PUTATIVE PROTEIN 1-RELATED"/>
    <property type="match status" value="1"/>
</dbReference>
<evidence type="ECO:0000256" key="4">
    <source>
        <dbReference type="ARBA" id="ARBA00023136"/>
    </source>
</evidence>
<keyword evidence="4 5" id="KW-0472">Membrane</keyword>
<dbReference type="GO" id="GO:0016020">
    <property type="term" value="C:membrane"/>
    <property type="evidence" value="ECO:0007669"/>
    <property type="project" value="UniProtKB-SubCell"/>
</dbReference>
<dbReference type="EMBL" id="CP032157">
    <property type="protein sequence ID" value="AXY77478.1"/>
    <property type="molecule type" value="Genomic_DNA"/>
</dbReference>
<dbReference type="KEGG" id="pseg:D3H65_27380"/>
<sequence length="421" mass="47839">MAINSRRKIFSNFAALSVIQGTNFLIPIIIMPYLIRKIGADSFGIVSVAQVAMVYLGTITDYGFNLTATRRIVRHKEEPDTISRLFFTVLGSKMLITLFLFLLLLLLGFVVPASPALKLLYLLGFTYVWGQSATVGWFFQGVEKMQYITIATLISRAIFVALVFIFIRQKDDHIFFLFFLGIGNVIAGLFSIYLAIRMYKLRFVRPLWSDLIFELKDGWQIMASNLSISTYMYMNVFILRLFTNDLIVGYYSIAERIFFGVRQILGIFSQAIYPRICQLVHDGKKQTRSFFKDIYLPFLLLTIAGCCTCFIFAPRIIHFMLGDHSAISVLLFRILAFVPAIVCLNIPAYQILLAFNKKRSYLLILSLGTVLNIVANVLLVNRWEAVGTTISIIITEVFITVGLNIALFKNDLGDFIKPKSI</sequence>
<organism evidence="6 7">
    <name type="scientific">Paraflavitalea soli</name>
    <dbReference type="NCBI Taxonomy" id="2315862"/>
    <lineage>
        <taxon>Bacteria</taxon>
        <taxon>Pseudomonadati</taxon>
        <taxon>Bacteroidota</taxon>
        <taxon>Chitinophagia</taxon>
        <taxon>Chitinophagales</taxon>
        <taxon>Chitinophagaceae</taxon>
        <taxon>Paraflavitalea</taxon>
    </lineage>
</organism>
<keyword evidence="2 5" id="KW-0812">Transmembrane</keyword>
<dbReference type="Pfam" id="PF01943">
    <property type="entry name" value="Polysacc_synt"/>
    <property type="match status" value="1"/>
</dbReference>
<protein>
    <submittedName>
        <fullName evidence="6">Flippase</fullName>
    </submittedName>
</protein>
<evidence type="ECO:0000256" key="5">
    <source>
        <dbReference type="SAM" id="Phobius"/>
    </source>
</evidence>
<feature type="transmembrane region" description="Helical" evidence="5">
    <location>
        <begin position="85"/>
        <end position="113"/>
    </location>
</feature>
<dbReference type="PANTHER" id="PTHR43424">
    <property type="entry name" value="LOCUS PUTATIVE PROTEIN 1-RELATED"/>
    <property type="match status" value="1"/>
</dbReference>
<name>A0A3B7MTN6_9BACT</name>
<evidence type="ECO:0000256" key="2">
    <source>
        <dbReference type="ARBA" id="ARBA00022692"/>
    </source>
</evidence>
<dbReference type="Proteomes" id="UP000263900">
    <property type="component" value="Chromosome"/>
</dbReference>
<evidence type="ECO:0000256" key="3">
    <source>
        <dbReference type="ARBA" id="ARBA00022989"/>
    </source>
</evidence>
<proteinExistence type="predicted"/>
<feature type="transmembrane region" description="Helical" evidence="5">
    <location>
        <begin position="42"/>
        <end position="64"/>
    </location>
</feature>
<feature type="transmembrane region" description="Helical" evidence="5">
    <location>
        <begin position="385"/>
        <end position="408"/>
    </location>
</feature>
<evidence type="ECO:0000256" key="1">
    <source>
        <dbReference type="ARBA" id="ARBA00004141"/>
    </source>
</evidence>
<dbReference type="CDD" id="cd13128">
    <property type="entry name" value="MATE_Wzx_like"/>
    <property type="match status" value="1"/>
</dbReference>
<dbReference type="AlphaFoldDB" id="A0A3B7MTN6"/>
<evidence type="ECO:0000313" key="7">
    <source>
        <dbReference type="Proteomes" id="UP000263900"/>
    </source>
</evidence>
<accession>A0A3B7MTN6</accession>
<feature type="transmembrane region" description="Helical" evidence="5">
    <location>
        <begin position="325"/>
        <end position="349"/>
    </location>
</feature>
<keyword evidence="7" id="KW-1185">Reference proteome</keyword>
<gene>
    <name evidence="6" type="ORF">D3H65_27380</name>
</gene>
<feature type="transmembrane region" description="Helical" evidence="5">
    <location>
        <begin position="173"/>
        <end position="196"/>
    </location>
</feature>
<feature type="transmembrane region" description="Helical" evidence="5">
    <location>
        <begin position="294"/>
        <end position="313"/>
    </location>
</feature>
<keyword evidence="3 5" id="KW-1133">Transmembrane helix</keyword>